<dbReference type="CDD" id="cd22164">
    <property type="entry name" value="F-box_AtSKIP19-like"/>
    <property type="match status" value="4"/>
</dbReference>
<gene>
    <name evidence="3" type="ORF">OSB04_005605</name>
</gene>
<dbReference type="Pfam" id="PF12937">
    <property type="entry name" value="F-box-like"/>
    <property type="match status" value="4"/>
</dbReference>
<dbReference type="Proteomes" id="UP001172457">
    <property type="component" value="Chromosome 2"/>
</dbReference>
<name>A0AA38TGD5_9ASTR</name>
<dbReference type="SMART" id="SM00367">
    <property type="entry name" value="LRR_CC"/>
    <property type="match status" value="6"/>
</dbReference>
<dbReference type="InterPro" id="IPR032675">
    <property type="entry name" value="LRR_dom_sf"/>
</dbReference>
<dbReference type="InterPro" id="IPR001611">
    <property type="entry name" value="Leu-rich_rpt"/>
</dbReference>
<dbReference type="Gene3D" id="1.20.1280.50">
    <property type="match status" value="4"/>
</dbReference>
<proteinExistence type="predicted"/>
<feature type="compositionally biased region" description="Basic residues" evidence="1">
    <location>
        <begin position="24"/>
        <end position="35"/>
    </location>
</feature>
<dbReference type="PANTHER" id="PTHR38926:SF80">
    <property type="entry name" value="F-BOX DOMAIN, LEUCINE-RICH REPEAT DOMAIN SUPERFAMILY"/>
    <property type="match status" value="1"/>
</dbReference>
<protein>
    <recommendedName>
        <fullName evidence="2">F-box domain-containing protein</fullName>
    </recommendedName>
</protein>
<accession>A0AA38TGD5</accession>
<dbReference type="Gene3D" id="3.80.10.10">
    <property type="entry name" value="Ribonuclease Inhibitor"/>
    <property type="match status" value="4"/>
</dbReference>
<dbReference type="Pfam" id="PF13516">
    <property type="entry name" value="LRR_6"/>
    <property type="match status" value="3"/>
</dbReference>
<sequence>MNAILAGIMYLHAKVTMPSTSKSNQRKPKKQRHARQPTTNWLELPSDVTANVLFRVGVCDILENAQKVCTAWRKICKDPSMWRVICMDYSYEYSVYEKLAMCKQAVDRSQGQLMDITIGDFGNDELLRYVAARSSQLRHLKIISCDASLYKSWKALKKFPLLLELGLYSKKIPKKAVKAICCYCPSSLKTLKINVYSRYSDYEDSCDKMGILIGENLHELEHLELIGNRMTDIGLQAILDGCRRLKLLDLRMSWFIEFKGGLEKRCLEQIECPIHPDEALEGSQYIYEYDDLLHDPEDYEFDDEWLSRLTKFYDLKEMLAFMPMHPLKNISGSAPASLTMSSTSKSNQQKPKEQWQVMQPTRNWLDLPSDVMANILSRVGVHDILENAEKVCTTWRKICKDPSMWRVIFLGYSELYLFNKDLATCKRAVDRSQGQLIDITFGDFGFFGAVELLQYVANRSSQLRRLKIKTWNTSLNGNWYVWTVLKKFPLLEELSFHSYDISERTVESVCCYCPLLKTLKLNIRKGYFRGYYLASCDKMAITIGENLHELEHLELIGNQMSNIGLRVILDGCHHLKSLDLRKCRFLDLEGDLGIRCSQQIKCLKLPNDSLEGYLRYYDFSCTSSRSQSSIDQVPVWIPDTSSTPCQDVCINYVCFVHAKVTMPSTSKSKRQKMKEQWQVMQPTRNWLELPSDVMASILSRVGLHDIIENAEKVCTTWRKICKDPSMWRDICIDYSCQSLSYERFTNMCKLAVDRSQGQLIDVTIAQFGYFGDFELLQYVADRSSQLRRLKIKAYNSLWCRRWTEELKKFPLLEEFSLYSFHIPKEVGETVGCYVPLLKTLKLNKGKSTIFGGTIATCDKMAIAIGENLHELEHLELIGNQMSNNGLQVILDGCRHLKSLDLRKCRFLDLEGDLGKRCSQQIKCLKLPNDSLEGCQYGIRYGAAECLCPASSSSGSHGNTITLPSRILLGLPLSVLALNLRFSYVCFVHAKVAMPSTSKSKRQKPKEQQQEMQPTTNWLELPSDLMANILFRVGGFDILENVEKVCTAWQKICKDPSMWRVICIDYPDLRLIEKNLAMCKHAVDRSQGQLIDITFGDFGIDGDDELLLYIANRSSQLRRLKIKTGDTLLCKNWTEALKKFPLLEELTLYYYDISKEVVETVGCSCPLLKYLKLSKWGSRLSRDYVASCDKIAIAIGENFHELEHLELTGNQMSNIGLQVILDGCCHLKSLYLRICPFLDLEGELGKRCSQQIKCLKLPNVSLKGCQYADGNDSDLLDDSDDEFGGYFNYYDGYFDDDDYY</sequence>
<feature type="domain" description="F-box" evidence="2">
    <location>
        <begin position="1014"/>
        <end position="1061"/>
    </location>
</feature>
<dbReference type="EMBL" id="JARYMX010000002">
    <property type="protein sequence ID" value="KAJ9560445.1"/>
    <property type="molecule type" value="Genomic_DNA"/>
</dbReference>
<dbReference type="SUPFAM" id="SSF81383">
    <property type="entry name" value="F-box domain"/>
    <property type="match status" value="4"/>
</dbReference>
<feature type="region of interest" description="Disordered" evidence="1">
    <location>
        <begin position="18"/>
        <end position="38"/>
    </location>
</feature>
<feature type="domain" description="F-box" evidence="2">
    <location>
        <begin position="683"/>
        <end position="730"/>
    </location>
</feature>
<dbReference type="SUPFAM" id="SSF52047">
    <property type="entry name" value="RNI-like"/>
    <property type="match status" value="3"/>
</dbReference>
<dbReference type="PANTHER" id="PTHR38926">
    <property type="entry name" value="F-BOX DOMAIN CONTAINING PROTEIN, EXPRESSED"/>
    <property type="match status" value="1"/>
</dbReference>
<organism evidence="3 4">
    <name type="scientific">Centaurea solstitialis</name>
    <name type="common">yellow star-thistle</name>
    <dbReference type="NCBI Taxonomy" id="347529"/>
    <lineage>
        <taxon>Eukaryota</taxon>
        <taxon>Viridiplantae</taxon>
        <taxon>Streptophyta</taxon>
        <taxon>Embryophyta</taxon>
        <taxon>Tracheophyta</taxon>
        <taxon>Spermatophyta</taxon>
        <taxon>Magnoliopsida</taxon>
        <taxon>eudicotyledons</taxon>
        <taxon>Gunneridae</taxon>
        <taxon>Pentapetalae</taxon>
        <taxon>asterids</taxon>
        <taxon>campanulids</taxon>
        <taxon>Asterales</taxon>
        <taxon>Asteraceae</taxon>
        <taxon>Carduoideae</taxon>
        <taxon>Cardueae</taxon>
        <taxon>Centaureinae</taxon>
        <taxon>Centaurea</taxon>
    </lineage>
</organism>
<evidence type="ECO:0000256" key="1">
    <source>
        <dbReference type="SAM" id="MobiDB-lite"/>
    </source>
</evidence>
<dbReference type="InterPro" id="IPR001810">
    <property type="entry name" value="F-box_dom"/>
</dbReference>
<keyword evidence="4" id="KW-1185">Reference proteome</keyword>
<evidence type="ECO:0000313" key="4">
    <source>
        <dbReference type="Proteomes" id="UP001172457"/>
    </source>
</evidence>
<dbReference type="PROSITE" id="PS50181">
    <property type="entry name" value="FBOX"/>
    <property type="match status" value="4"/>
</dbReference>
<evidence type="ECO:0000259" key="2">
    <source>
        <dbReference type="PROSITE" id="PS50181"/>
    </source>
</evidence>
<feature type="domain" description="F-box" evidence="2">
    <location>
        <begin position="361"/>
        <end position="408"/>
    </location>
</feature>
<comment type="caution">
    <text evidence="3">The sequence shown here is derived from an EMBL/GenBank/DDBJ whole genome shotgun (WGS) entry which is preliminary data.</text>
</comment>
<reference evidence="3" key="1">
    <citation type="submission" date="2023-03" db="EMBL/GenBank/DDBJ databases">
        <title>Chromosome-scale reference genome and RAD-based genetic map of yellow starthistle (Centaurea solstitialis) reveal putative structural variation and QTLs associated with invader traits.</title>
        <authorList>
            <person name="Reatini B."/>
            <person name="Cang F.A."/>
            <person name="Jiang Q."/>
            <person name="Mckibben M.T.W."/>
            <person name="Barker M.S."/>
            <person name="Rieseberg L.H."/>
            <person name="Dlugosch K.M."/>
        </authorList>
    </citation>
    <scope>NUCLEOTIDE SEQUENCE</scope>
    <source>
        <strain evidence="3">CAN-66</strain>
        <tissue evidence="3">Leaf</tissue>
    </source>
</reference>
<evidence type="ECO:0000313" key="3">
    <source>
        <dbReference type="EMBL" id="KAJ9560445.1"/>
    </source>
</evidence>
<dbReference type="InterPro" id="IPR006553">
    <property type="entry name" value="Leu-rich_rpt_Cys-con_subtyp"/>
</dbReference>
<dbReference type="InterPro" id="IPR036047">
    <property type="entry name" value="F-box-like_dom_sf"/>
</dbReference>
<dbReference type="SMART" id="SM00256">
    <property type="entry name" value="FBOX"/>
    <property type="match status" value="4"/>
</dbReference>
<feature type="domain" description="F-box" evidence="2">
    <location>
        <begin position="38"/>
        <end position="85"/>
    </location>
</feature>